<evidence type="ECO:0000256" key="1">
    <source>
        <dbReference type="ARBA" id="ARBA00022670"/>
    </source>
</evidence>
<dbReference type="InterPro" id="IPR020568">
    <property type="entry name" value="Ribosomal_Su5_D2-typ_SF"/>
</dbReference>
<dbReference type="OrthoDB" id="9758568at2"/>
<dbReference type="GO" id="GO:0006508">
    <property type="term" value="P:proteolysis"/>
    <property type="evidence" value="ECO:0007669"/>
    <property type="project" value="UniProtKB-KW"/>
</dbReference>
<dbReference type="Pfam" id="PF13654">
    <property type="entry name" value="AAA_32"/>
    <property type="match status" value="1"/>
</dbReference>
<dbReference type="InterPro" id="IPR027065">
    <property type="entry name" value="Lon_Prtase"/>
</dbReference>
<reference evidence="5 6" key="1">
    <citation type="submission" date="2016-06" db="EMBL/GenBank/DDBJ databases">
        <title>Genome sequence of endosymbiont of Candidatus Endolucinida thiodiazotropha.</title>
        <authorList>
            <person name="Poehlein A."/>
            <person name="Koenig S."/>
            <person name="Heiden S.E."/>
            <person name="Thuermer A."/>
            <person name="Voget S."/>
            <person name="Daniel R."/>
            <person name="Markert S."/>
            <person name="Gros O."/>
            <person name="Schweder T."/>
        </authorList>
    </citation>
    <scope>NUCLEOTIDE SEQUENCE [LARGE SCALE GENOMIC DNA]</scope>
    <source>
        <strain evidence="5 6">COS</strain>
    </source>
</reference>
<dbReference type="Gene3D" id="1.10.8.60">
    <property type="match status" value="1"/>
</dbReference>
<keyword evidence="6" id="KW-1185">Reference proteome</keyword>
<name>A0A7Z0VPR3_9GAMM</name>
<dbReference type="PRINTS" id="PR00830">
    <property type="entry name" value="ENDOLAPTASE"/>
</dbReference>
<keyword evidence="3" id="KW-0175">Coiled coil</keyword>
<dbReference type="InterPro" id="IPR014721">
    <property type="entry name" value="Ribsml_uS5_D2-typ_fold_subgr"/>
</dbReference>
<dbReference type="PROSITE" id="PS51786">
    <property type="entry name" value="LON_PROTEOLYTIC"/>
    <property type="match status" value="1"/>
</dbReference>
<evidence type="ECO:0000256" key="2">
    <source>
        <dbReference type="PROSITE-ProRule" id="PRU01122"/>
    </source>
</evidence>
<dbReference type="InterPro" id="IPR041699">
    <property type="entry name" value="AAA_32"/>
</dbReference>
<dbReference type="GO" id="GO:0005524">
    <property type="term" value="F:ATP binding"/>
    <property type="evidence" value="ECO:0007669"/>
    <property type="project" value="InterPro"/>
</dbReference>
<dbReference type="InterPro" id="IPR008269">
    <property type="entry name" value="Lon_proteolytic"/>
</dbReference>
<protein>
    <recommendedName>
        <fullName evidence="2">endopeptidase La</fullName>
        <ecNumber evidence="2">3.4.21.53</ecNumber>
    </recommendedName>
</protein>
<keyword evidence="2 5" id="KW-0378">Hydrolase</keyword>
<dbReference type="GO" id="GO:0004176">
    <property type="term" value="F:ATP-dependent peptidase activity"/>
    <property type="evidence" value="ECO:0007669"/>
    <property type="project" value="UniProtKB-UniRule"/>
</dbReference>
<dbReference type="GO" id="GO:0030163">
    <property type="term" value="P:protein catabolic process"/>
    <property type="evidence" value="ECO:0007669"/>
    <property type="project" value="InterPro"/>
</dbReference>
<dbReference type="SUPFAM" id="SSF52540">
    <property type="entry name" value="P-loop containing nucleoside triphosphate hydrolases"/>
    <property type="match status" value="1"/>
</dbReference>
<dbReference type="Gene3D" id="3.40.50.300">
    <property type="entry name" value="P-loop containing nucleotide triphosphate hydrolases"/>
    <property type="match status" value="2"/>
</dbReference>
<dbReference type="PANTHER" id="PTHR10046">
    <property type="entry name" value="ATP DEPENDENT LON PROTEASE FAMILY MEMBER"/>
    <property type="match status" value="1"/>
</dbReference>
<feature type="active site" evidence="2">
    <location>
        <position position="657"/>
    </location>
</feature>
<gene>
    <name evidence="5" type="primary">lon_1</name>
    <name evidence="5" type="ORF">CODIS_02020</name>
</gene>
<dbReference type="SUPFAM" id="SSF54211">
    <property type="entry name" value="Ribosomal protein S5 domain 2-like"/>
    <property type="match status" value="1"/>
</dbReference>
<dbReference type="GO" id="GO:0004252">
    <property type="term" value="F:serine-type endopeptidase activity"/>
    <property type="evidence" value="ECO:0007669"/>
    <property type="project" value="UniProtKB-UniRule"/>
</dbReference>
<dbReference type="EMBL" id="MARB01000001">
    <property type="protein sequence ID" value="ODJ89642.1"/>
    <property type="molecule type" value="Genomic_DNA"/>
</dbReference>
<dbReference type="InterPro" id="IPR046844">
    <property type="entry name" value="Lon-like_helical"/>
</dbReference>
<evidence type="ECO:0000259" key="4">
    <source>
        <dbReference type="PROSITE" id="PS51786"/>
    </source>
</evidence>
<dbReference type="Gene3D" id="3.30.230.10">
    <property type="match status" value="1"/>
</dbReference>
<keyword evidence="2" id="KW-0720">Serine protease</keyword>
<dbReference type="Pfam" id="PF20436">
    <property type="entry name" value="LonB_AAA-LID"/>
    <property type="match status" value="1"/>
</dbReference>
<feature type="active site" evidence="2">
    <location>
        <position position="700"/>
    </location>
</feature>
<comment type="similarity">
    <text evidence="2">Belongs to the peptidase S16 family.</text>
</comment>
<dbReference type="EC" id="3.4.21.53" evidence="2"/>
<dbReference type="RefSeq" id="WP_069120625.1">
    <property type="nucleotide sequence ID" value="NZ_MARB01000001.1"/>
</dbReference>
<dbReference type="Pfam" id="PF05362">
    <property type="entry name" value="Lon_C"/>
    <property type="match status" value="1"/>
</dbReference>
<feature type="coiled-coil region" evidence="3">
    <location>
        <begin position="201"/>
        <end position="228"/>
    </location>
</feature>
<evidence type="ECO:0000313" key="5">
    <source>
        <dbReference type="EMBL" id="ODJ89642.1"/>
    </source>
</evidence>
<proteinExistence type="inferred from homology"/>
<dbReference type="AlphaFoldDB" id="A0A7Z0VPR3"/>
<accession>A0A7Z0VPR3</accession>
<dbReference type="InterPro" id="IPR046843">
    <property type="entry name" value="LonB_AAA-LID"/>
</dbReference>
<dbReference type="InterPro" id="IPR027417">
    <property type="entry name" value="P-loop_NTPase"/>
</dbReference>
<comment type="caution">
    <text evidence="5">The sequence shown here is derived from an EMBL/GenBank/DDBJ whole genome shotgun (WGS) entry which is preliminary data.</text>
</comment>
<keyword evidence="1 2" id="KW-0645">Protease</keyword>
<organism evidence="5 6">
    <name type="scientific">Candidatus Thiodiazotropha endolucinida</name>
    <dbReference type="NCBI Taxonomy" id="1655433"/>
    <lineage>
        <taxon>Bacteria</taxon>
        <taxon>Pseudomonadati</taxon>
        <taxon>Pseudomonadota</taxon>
        <taxon>Gammaproteobacteria</taxon>
        <taxon>Chromatiales</taxon>
        <taxon>Sedimenticolaceae</taxon>
        <taxon>Candidatus Thiodiazotropha</taxon>
    </lineage>
</organism>
<sequence length="808" mass="90618">MTTRALPPEALCRHCDPDQFNFDTTDELEDLEGFIGQERATESLHFGLGVEHKGYNLYALGPAGAGKSAMVRKFLKALAAERPIPSDWFYVNNFSDARKPHAVALPAGQGVMFKEDMEQLVIDLQEAIPLVFESDEYHTRRQAKEDRLEERQENAMAAMQKKAEEKHIALINTPTGFTLGPKQNDKILGPEQFHKLPEKEQEAIEQDVKALQEELRRTLHAIPQWQKEAREEISKLNREMTTSAVHHLIDAVREKYRDNEAVIAFLDRVEDDVINNYQQFLPHDERKPTLFGLPLSQQEEGPPWHYRYRVNLLLAHEANGGAPIVYEDLPGYNNLVGRIEHRAHLGALETDFTMIRPGALHRANGGYLILDALKLLFQPFAWETLKRVLQSGEIRIESLAQITSLISTQSLEPEPIPLHVKVVLLGERHIYYLLQALDPEFDELFKVAVDFDDDLVRDSHNEHHYGQLVATLARQHKLRPLDRYAVARVIDRSMRLADDNERLSSHMRSLTDLIQQADFWAGEQGHKLISRDDVQQAIEAQIHRADRVQQRLQDEVVRGTLMIATDGEVVGQINGLSVVLLGDQRFGHPNRITARARLAKGQVVDIEREVELGGPIHSKGVYILSGFIAGRYVPDYPLSLSASLVFEQSYGGVEGDSASSAELYALLSALSGLPIKQQFAITGSVNQMGEVQAIGGVNEKIEGFFDICRTRGLSGHQGVLIPSANTKHLILREDVVQAVKAGEFAVYPIENIDQGIALLTGTPAGTRDENGEFPEDSVNGRVEASLIRFSERMQSTDEMAVMVTGEDQ</sequence>
<comment type="catalytic activity">
    <reaction evidence="2">
        <text>Hydrolysis of proteins in presence of ATP.</text>
        <dbReference type="EC" id="3.4.21.53"/>
    </reaction>
</comment>
<evidence type="ECO:0000256" key="3">
    <source>
        <dbReference type="SAM" id="Coils"/>
    </source>
</evidence>
<dbReference type="Pfam" id="PF20437">
    <property type="entry name" value="LonC_helical"/>
    <property type="match status" value="1"/>
</dbReference>
<feature type="domain" description="Lon proteolytic" evidence="4">
    <location>
        <begin position="567"/>
        <end position="762"/>
    </location>
</feature>
<dbReference type="Proteomes" id="UP000094769">
    <property type="component" value="Unassembled WGS sequence"/>
</dbReference>
<evidence type="ECO:0000313" key="6">
    <source>
        <dbReference type="Proteomes" id="UP000094769"/>
    </source>
</evidence>